<feature type="domain" description="N-acetyltransferase" evidence="2">
    <location>
        <begin position="1"/>
        <end position="104"/>
    </location>
</feature>
<dbReference type="Proteomes" id="UP000253941">
    <property type="component" value="Unassembled WGS sequence"/>
</dbReference>
<organism evidence="3 4">
    <name type="scientific">Ferruginivarius sediminum</name>
    <dbReference type="NCBI Taxonomy" id="2661937"/>
    <lineage>
        <taxon>Bacteria</taxon>
        <taxon>Pseudomonadati</taxon>
        <taxon>Pseudomonadota</taxon>
        <taxon>Alphaproteobacteria</taxon>
        <taxon>Rhodospirillales</taxon>
        <taxon>Rhodospirillaceae</taxon>
        <taxon>Ferruginivarius</taxon>
    </lineage>
</organism>
<keyword evidence="4" id="KW-1185">Reference proteome</keyword>
<dbReference type="InterPro" id="IPR000182">
    <property type="entry name" value="GNAT_dom"/>
</dbReference>
<feature type="region of interest" description="Disordered" evidence="1">
    <location>
        <begin position="117"/>
        <end position="140"/>
    </location>
</feature>
<dbReference type="PROSITE" id="PS51186">
    <property type="entry name" value="GNAT"/>
    <property type="match status" value="1"/>
</dbReference>
<name>A0A369TAS1_9PROT</name>
<protein>
    <submittedName>
        <fullName evidence="3">GNAT family N-acetyltransferase</fullName>
    </submittedName>
</protein>
<evidence type="ECO:0000256" key="1">
    <source>
        <dbReference type="SAM" id="MobiDB-lite"/>
    </source>
</evidence>
<dbReference type="GO" id="GO:0016747">
    <property type="term" value="F:acyltransferase activity, transferring groups other than amino-acyl groups"/>
    <property type="evidence" value="ECO:0007669"/>
    <property type="project" value="InterPro"/>
</dbReference>
<evidence type="ECO:0000259" key="2">
    <source>
        <dbReference type="PROSITE" id="PS51186"/>
    </source>
</evidence>
<gene>
    <name evidence="3" type="ORF">DRB17_13470</name>
</gene>
<keyword evidence="3" id="KW-0808">Transferase</keyword>
<dbReference type="SUPFAM" id="SSF55729">
    <property type="entry name" value="Acyl-CoA N-acyltransferases (Nat)"/>
    <property type="match status" value="1"/>
</dbReference>
<dbReference type="AlphaFoldDB" id="A0A369TAS1"/>
<dbReference type="InterPro" id="IPR016181">
    <property type="entry name" value="Acyl_CoA_acyltransferase"/>
</dbReference>
<sequence>MDGGELRGLAEVVPLTAGFARLGELALTVERPWRGRGLGTDLCRRSLILACNRNIREVAMICLAENVPMQRIAARLDGRVLHRNGDVESRVQLPRPSPWSLMQEVVMASGETIGSLSDQWAAGGAETSENPPPPRRRPAA</sequence>
<comment type="caution">
    <text evidence="3">The sequence shown here is derived from an EMBL/GenBank/DDBJ whole genome shotgun (WGS) entry which is preliminary data.</text>
</comment>
<dbReference type="EMBL" id="QPMH01000013">
    <property type="protein sequence ID" value="RDD61277.1"/>
    <property type="molecule type" value="Genomic_DNA"/>
</dbReference>
<evidence type="ECO:0000313" key="3">
    <source>
        <dbReference type="EMBL" id="RDD61277.1"/>
    </source>
</evidence>
<accession>A0A369TAS1</accession>
<reference evidence="3 4" key="1">
    <citation type="submission" date="2018-07" db="EMBL/GenBank/DDBJ databases">
        <title>Venubactetium sediminum gen. nov., sp. nov., isolated from a marine solar saltern.</title>
        <authorList>
            <person name="Wang S."/>
        </authorList>
    </citation>
    <scope>NUCLEOTIDE SEQUENCE [LARGE SCALE GENOMIC DNA]</scope>
    <source>
        <strain evidence="3 4">WD2A32</strain>
    </source>
</reference>
<dbReference type="Gene3D" id="3.40.630.30">
    <property type="match status" value="1"/>
</dbReference>
<proteinExistence type="predicted"/>
<evidence type="ECO:0000313" key="4">
    <source>
        <dbReference type="Proteomes" id="UP000253941"/>
    </source>
</evidence>